<evidence type="ECO:0000259" key="2">
    <source>
        <dbReference type="Pfam" id="PF11707"/>
    </source>
</evidence>
<dbReference type="Pfam" id="PF16201">
    <property type="entry name" value="NopRA1"/>
    <property type="match status" value="1"/>
</dbReference>
<evidence type="ECO:0000259" key="3">
    <source>
        <dbReference type="Pfam" id="PF16201"/>
    </source>
</evidence>
<dbReference type="GO" id="GO:0000466">
    <property type="term" value="P:maturation of 5.8S rRNA from tricistronic rRNA transcript (SSU-rRNA, 5.8S rRNA, LSU-rRNA)"/>
    <property type="evidence" value="ECO:0007669"/>
    <property type="project" value="TreeGrafter"/>
</dbReference>
<dbReference type="PANTHER" id="PTHR13500:SF0">
    <property type="entry name" value="NUCLEOLAR PRE-RIBOSOMAL-ASSOCIATED PROTEIN 1"/>
    <property type="match status" value="1"/>
</dbReference>
<dbReference type="RefSeq" id="XP_046071060.1">
    <property type="nucleotide sequence ID" value="XM_046212645.1"/>
</dbReference>
<accession>A0AAD4KQJ8</accession>
<reference evidence="5" key="1">
    <citation type="submission" date="2021-12" db="EMBL/GenBank/DDBJ databases">
        <title>Convergent genome expansion in fungi linked to evolution of root-endophyte symbiosis.</title>
        <authorList>
            <consortium name="DOE Joint Genome Institute"/>
            <person name="Ke Y.-H."/>
            <person name="Bonito G."/>
            <person name="Liao H.-L."/>
            <person name="Looney B."/>
            <person name="Rojas-Flechas A."/>
            <person name="Nash J."/>
            <person name="Hameed K."/>
            <person name="Schadt C."/>
            <person name="Martin F."/>
            <person name="Crous P.W."/>
            <person name="Miettinen O."/>
            <person name="Magnuson J.K."/>
            <person name="Labbe J."/>
            <person name="Jacobson D."/>
            <person name="Doktycz M.J."/>
            <person name="Veneault-Fourrey C."/>
            <person name="Kuo A."/>
            <person name="Mondo S."/>
            <person name="Calhoun S."/>
            <person name="Riley R."/>
            <person name="Ohm R."/>
            <person name="LaButti K."/>
            <person name="Andreopoulos B."/>
            <person name="Pangilinan J."/>
            <person name="Nolan M."/>
            <person name="Tritt A."/>
            <person name="Clum A."/>
            <person name="Lipzen A."/>
            <person name="Daum C."/>
            <person name="Barry K."/>
            <person name="Grigoriev I.V."/>
            <person name="Vilgalys R."/>
        </authorList>
    </citation>
    <scope>NUCLEOTIDE SEQUENCE</scope>
    <source>
        <strain evidence="5">PMI_201</strain>
    </source>
</reference>
<dbReference type="Pfam" id="PF26140">
    <property type="entry name" value="HEAT_URB1"/>
    <property type="match status" value="1"/>
</dbReference>
<proteinExistence type="predicted"/>
<comment type="caution">
    <text evidence="5">The sequence shown here is derived from an EMBL/GenBank/DDBJ whole genome shotgun (WGS) entry which is preliminary data.</text>
</comment>
<gene>
    <name evidence="5" type="ORF">BGW36DRAFT_321041</name>
</gene>
<feature type="region of interest" description="Disordered" evidence="1">
    <location>
        <begin position="1"/>
        <end position="33"/>
    </location>
</feature>
<evidence type="ECO:0000313" key="5">
    <source>
        <dbReference type="EMBL" id="KAH8696122.1"/>
    </source>
</evidence>
<name>A0AAD4KQJ8_9EURO</name>
<protein>
    <submittedName>
        <fullName evidence="5">Ribosome 60S biogenesis N-terminal-domain-containing protein</fullName>
    </submittedName>
</protein>
<feature type="domain" description="URB1 central HEAT repeat" evidence="4">
    <location>
        <begin position="637"/>
        <end position="824"/>
    </location>
</feature>
<dbReference type="GO" id="GO:0005730">
    <property type="term" value="C:nucleolus"/>
    <property type="evidence" value="ECO:0007669"/>
    <property type="project" value="TreeGrafter"/>
</dbReference>
<sequence>MAPSSSQDHRHKRRKISLDGSSAPTKTGSVQISSHKQLHDLLYPQQTSHNAHQGVASFKEFLTSIDQSESDAEKAPKFQILKAYCDSQMPKSEDAVCFPDLIQTWNLAESNNHENILVLVPSVLAQFLKTVSTQLEFREFGIALCKSLLQKEQLRVFNRHLTAPKAKEHLLSPCIRLLTEIVSFDGGAVARLVYAKRDITYKRLEQFLTPNKSQLEENSTDSKRKSTLRRNAQRYVLANLRFLQGPAKSDFIEQHKVIRAFLEFIRRDSRELVIDIIKSIDRDVAHDSSIARVTKSRFFNKWNLERLVTLYGYDKDSSAEDSEISIPNEIHKLLLQVCTIPEMGVVLPQNGWYPPSSDSNLPIMEDQDSIDLGLDAPFHLQKFTESVPVRNGTLSALIRVLRPDSDTLQTELLLEVFKSAPELVADFFAKRVMFTAEPKATPTWLGESAFLFSAVQLPALANCGWKGEKTALPPPVSIVIESILPRPLNQKTLTRCLNQNTDPIVTLFAIRILTASFRKLRAVLKIFKGDHGHSQPFWDQASEKLVIDFCDRCPSIKDVILIFKRTSKEDIQQQEAVMELLFMYHDVIPAVACEENFDVIMVMVDILRQLEDSELSEEDSKAALSLLQNTLHIAHRSASMRWWQQPASFQFSAFTCILKVLITTSDINFMKQIHVLLRSVLAEHSILIDSNASFDALILSLREAASEALLPQLHFLDNCLCRTAKKPVHYEDLITSLLDGREEPLSFLVATVNEQWPFILKSKDSSKEESVASWLASFLRHLKLAGEDKKALKAVRDNLYEISETKKTKSIFKKASKDSDQMETEDLEMLDVELDKQPQSHLKPSIELLDLFGPLPVESKSHTELYRWENEEIDAAIEQGRIKDLMLCLCSKYEEIRRQSFAALTRLMAKLENSKYAEWRSIYLLVGEIRETVNKLGFETPLPYIAGELSASCLTVLTDPLHKMYGKVNKYLQKQPAWEIEKIPSYWIDKIILHEPENDDGYTEEVTWLLDLLVEGLRTSQDLDIYRRANVFEHILSLYNTSTLKSPLKNKILHLLFRATQVNGGTTLITRAAIVSWIESCIAASDSHVALLTDLAHAVYESSDKERVDAWSGHTVSQAIEQIAA</sequence>
<dbReference type="EMBL" id="JAJTJA010000007">
    <property type="protein sequence ID" value="KAH8696122.1"/>
    <property type="molecule type" value="Genomic_DNA"/>
</dbReference>
<evidence type="ECO:0000256" key="1">
    <source>
        <dbReference type="SAM" id="MobiDB-lite"/>
    </source>
</evidence>
<evidence type="ECO:0000313" key="6">
    <source>
        <dbReference type="Proteomes" id="UP001201262"/>
    </source>
</evidence>
<dbReference type="PANTHER" id="PTHR13500">
    <property type="entry name" value="NUCLEOLAR PRERIBOSOMAL-ASSOCIATED PROTEIN 1"/>
    <property type="match status" value="1"/>
</dbReference>
<dbReference type="InterPro" id="IPR032436">
    <property type="entry name" value="URB1_C"/>
</dbReference>
<dbReference type="InterPro" id="IPR039844">
    <property type="entry name" value="URB1"/>
</dbReference>
<dbReference type="GO" id="GO:0000463">
    <property type="term" value="P:maturation of LSU-rRNA from tricistronic rRNA transcript (SSU-rRNA, 5.8S rRNA, LSU-rRNA)"/>
    <property type="evidence" value="ECO:0007669"/>
    <property type="project" value="TreeGrafter"/>
</dbReference>
<dbReference type="AlphaFoldDB" id="A0AAD4KQJ8"/>
<feature type="domain" description="URB1 C-terminal" evidence="3">
    <location>
        <begin position="885"/>
        <end position="1077"/>
    </location>
</feature>
<dbReference type="Pfam" id="PF11707">
    <property type="entry name" value="Npa1"/>
    <property type="match status" value="1"/>
</dbReference>
<dbReference type="InterPro" id="IPR059018">
    <property type="entry name" value="HEAT_URB1"/>
</dbReference>
<dbReference type="GeneID" id="70242932"/>
<keyword evidence="6" id="KW-1185">Reference proteome</keyword>
<dbReference type="Proteomes" id="UP001201262">
    <property type="component" value="Unassembled WGS sequence"/>
</dbReference>
<feature type="domain" description="URB1 N-terminal" evidence="2">
    <location>
        <begin position="99"/>
        <end position="446"/>
    </location>
</feature>
<feature type="compositionally biased region" description="Polar residues" evidence="1">
    <location>
        <begin position="19"/>
        <end position="33"/>
    </location>
</feature>
<dbReference type="InterPro" id="IPR021714">
    <property type="entry name" value="URB1_N"/>
</dbReference>
<organism evidence="5 6">
    <name type="scientific">Talaromyces proteolyticus</name>
    <dbReference type="NCBI Taxonomy" id="1131652"/>
    <lineage>
        <taxon>Eukaryota</taxon>
        <taxon>Fungi</taxon>
        <taxon>Dikarya</taxon>
        <taxon>Ascomycota</taxon>
        <taxon>Pezizomycotina</taxon>
        <taxon>Eurotiomycetes</taxon>
        <taxon>Eurotiomycetidae</taxon>
        <taxon>Eurotiales</taxon>
        <taxon>Trichocomaceae</taxon>
        <taxon>Talaromyces</taxon>
        <taxon>Talaromyces sect. Bacilispori</taxon>
    </lineage>
</organism>
<evidence type="ECO:0000259" key="4">
    <source>
        <dbReference type="Pfam" id="PF26140"/>
    </source>
</evidence>